<comment type="catalytic activity">
    <reaction evidence="13">
        <text>L-isoleucine + 2-oxoglutarate = (S)-3-methyl-2-oxopentanoate + L-glutamate</text>
        <dbReference type="Rhea" id="RHEA:24801"/>
        <dbReference type="ChEBI" id="CHEBI:16810"/>
        <dbReference type="ChEBI" id="CHEBI:29985"/>
        <dbReference type="ChEBI" id="CHEBI:35146"/>
        <dbReference type="ChEBI" id="CHEBI:58045"/>
        <dbReference type="EC" id="2.6.1.42"/>
    </reaction>
</comment>
<dbReference type="CDD" id="cd01557">
    <property type="entry name" value="BCAT_beta_family"/>
    <property type="match status" value="1"/>
</dbReference>
<keyword evidence="7 16" id="KW-0032">Aminotransferase</keyword>
<dbReference type="NCBIfam" id="TIGR01123">
    <property type="entry name" value="ilvE_II"/>
    <property type="match status" value="1"/>
</dbReference>
<evidence type="ECO:0000256" key="9">
    <source>
        <dbReference type="ARBA" id="ARBA00022679"/>
    </source>
</evidence>
<evidence type="ECO:0000256" key="10">
    <source>
        <dbReference type="ARBA" id="ARBA00022898"/>
    </source>
</evidence>
<dbReference type="InterPro" id="IPR043132">
    <property type="entry name" value="BCAT-like_C"/>
</dbReference>
<sequence length="357" mass="39497">MSNIKITRTTTPKAKPDQNHLGFGKYYTDHMLRIDYTAGIGWHDARIEPFGNLEIHPAAVVLHYGTEIFEGLKAYRRPDGKVQMFRPMENIRRMNNSARRMCLPTMDEDLALESLRLFVELEQDWVPSAPGTSLYLRPFMIATEPNLAVHTAKEISYLVIASPVASYFPEGLKPVKIMIEDEDVRAVRGGTGEAKCGGNYAAATRAGDRAETRGYSQVLWLDGVERKYIEEVGAMNVMFKIGDEIVTPKLTGSILPGITRKSAIELLASQGITVSERLLSVDELIGAAKDGTLDEAWGIGTAAIISPIGVLAYQGVDYTIHNGEIGPFAQKLYDDLSGIQWGKTEDPFGWTFPIDQQ</sequence>
<evidence type="ECO:0000256" key="15">
    <source>
        <dbReference type="PIRSR" id="PIRSR006468-1"/>
    </source>
</evidence>
<dbReference type="InterPro" id="IPR043131">
    <property type="entry name" value="BCAT-like_N"/>
</dbReference>
<evidence type="ECO:0000256" key="1">
    <source>
        <dbReference type="ARBA" id="ARBA00001933"/>
    </source>
</evidence>
<evidence type="ECO:0000256" key="2">
    <source>
        <dbReference type="ARBA" id="ARBA00004824"/>
    </source>
</evidence>
<name>A0A9D1F9J8_9FIRM</name>
<evidence type="ECO:0000256" key="13">
    <source>
        <dbReference type="ARBA" id="ARBA00048798"/>
    </source>
</evidence>
<dbReference type="EC" id="2.6.1.42" evidence="6"/>
<dbReference type="InterPro" id="IPR001544">
    <property type="entry name" value="Aminotrans_IV"/>
</dbReference>
<dbReference type="Pfam" id="PF01063">
    <property type="entry name" value="Aminotran_4"/>
    <property type="match status" value="1"/>
</dbReference>
<evidence type="ECO:0000256" key="4">
    <source>
        <dbReference type="ARBA" id="ARBA00005072"/>
    </source>
</evidence>
<dbReference type="InterPro" id="IPR005786">
    <property type="entry name" value="B_amino_transII"/>
</dbReference>
<protein>
    <recommendedName>
        <fullName evidence="6">branched-chain-amino-acid transaminase</fullName>
        <ecNumber evidence="6">2.6.1.42</ecNumber>
    </recommendedName>
</protein>
<dbReference type="NCBIfam" id="NF009897">
    <property type="entry name" value="PRK13357.1"/>
    <property type="match status" value="1"/>
</dbReference>
<reference evidence="16" key="1">
    <citation type="submission" date="2020-10" db="EMBL/GenBank/DDBJ databases">
        <authorList>
            <person name="Gilroy R."/>
        </authorList>
    </citation>
    <scope>NUCLEOTIDE SEQUENCE</scope>
    <source>
        <strain evidence="16">ChiBcec16-1751</strain>
    </source>
</reference>
<keyword evidence="11" id="KW-0100">Branched-chain amino acid biosynthesis</keyword>
<keyword evidence="10" id="KW-0663">Pyridoxal phosphate</keyword>
<evidence type="ECO:0000256" key="8">
    <source>
        <dbReference type="ARBA" id="ARBA00022605"/>
    </source>
</evidence>
<evidence type="ECO:0000256" key="12">
    <source>
        <dbReference type="ARBA" id="ARBA00048212"/>
    </source>
</evidence>
<organism evidence="16 17">
    <name type="scientific">Candidatus Avoscillospira avistercoris</name>
    <dbReference type="NCBI Taxonomy" id="2840707"/>
    <lineage>
        <taxon>Bacteria</taxon>
        <taxon>Bacillati</taxon>
        <taxon>Bacillota</taxon>
        <taxon>Clostridia</taxon>
        <taxon>Eubacteriales</taxon>
        <taxon>Oscillospiraceae</taxon>
        <taxon>Oscillospiraceae incertae sedis</taxon>
        <taxon>Candidatus Avoscillospira</taxon>
    </lineage>
</organism>
<dbReference type="SUPFAM" id="SSF56752">
    <property type="entry name" value="D-aminoacid aminotransferase-like PLP-dependent enzymes"/>
    <property type="match status" value="1"/>
</dbReference>
<evidence type="ECO:0000313" key="16">
    <source>
        <dbReference type="EMBL" id="HIS64556.1"/>
    </source>
</evidence>
<evidence type="ECO:0000256" key="11">
    <source>
        <dbReference type="ARBA" id="ARBA00023304"/>
    </source>
</evidence>
<evidence type="ECO:0000256" key="3">
    <source>
        <dbReference type="ARBA" id="ARBA00004931"/>
    </source>
</evidence>
<comment type="pathway">
    <text evidence="4">Amino-acid biosynthesis; L-leucine biosynthesis; L-leucine from 3-methyl-2-oxobutanoate: step 4/4.</text>
</comment>
<dbReference type="EMBL" id="DVJJ01000066">
    <property type="protein sequence ID" value="HIS64556.1"/>
    <property type="molecule type" value="Genomic_DNA"/>
</dbReference>
<comment type="caution">
    <text evidence="16">The sequence shown here is derived from an EMBL/GenBank/DDBJ whole genome shotgun (WGS) entry which is preliminary data.</text>
</comment>
<dbReference type="GO" id="GO:0009082">
    <property type="term" value="P:branched-chain amino acid biosynthetic process"/>
    <property type="evidence" value="ECO:0007669"/>
    <property type="project" value="UniProtKB-KW"/>
</dbReference>
<gene>
    <name evidence="16" type="ORF">IAA83_04185</name>
</gene>
<comment type="pathway">
    <text evidence="3">Amino-acid biosynthesis; L-valine biosynthesis; L-valine from pyruvate: step 4/4.</text>
</comment>
<dbReference type="AlphaFoldDB" id="A0A9D1F9J8"/>
<comment type="similarity">
    <text evidence="5">Belongs to the class-IV pyridoxal-phosphate-dependent aminotransferase family.</text>
</comment>
<keyword evidence="9 16" id="KW-0808">Transferase</keyword>
<dbReference type="Gene3D" id="3.20.10.10">
    <property type="entry name" value="D-amino Acid Aminotransferase, subunit A, domain 2"/>
    <property type="match status" value="1"/>
</dbReference>
<accession>A0A9D1F9J8</accession>
<evidence type="ECO:0000256" key="5">
    <source>
        <dbReference type="ARBA" id="ARBA00009320"/>
    </source>
</evidence>
<dbReference type="FunFam" id="3.30.470.10:FF:000002">
    <property type="entry name" value="Branched-chain-amino-acid aminotransferase"/>
    <property type="match status" value="1"/>
</dbReference>
<comment type="catalytic activity">
    <reaction evidence="14">
        <text>L-leucine + 2-oxoglutarate = 4-methyl-2-oxopentanoate + L-glutamate</text>
        <dbReference type="Rhea" id="RHEA:18321"/>
        <dbReference type="ChEBI" id="CHEBI:16810"/>
        <dbReference type="ChEBI" id="CHEBI:17865"/>
        <dbReference type="ChEBI" id="CHEBI:29985"/>
        <dbReference type="ChEBI" id="CHEBI:57427"/>
        <dbReference type="EC" id="2.6.1.42"/>
    </reaction>
</comment>
<dbReference type="GO" id="GO:0004084">
    <property type="term" value="F:branched-chain-amino-acid transaminase activity"/>
    <property type="evidence" value="ECO:0007669"/>
    <property type="project" value="UniProtKB-EC"/>
</dbReference>
<proteinExistence type="inferred from homology"/>
<evidence type="ECO:0000313" key="17">
    <source>
        <dbReference type="Proteomes" id="UP000886741"/>
    </source>
</evidence>
<reference evidence="16" key="2">
    <citation type="journal article" date="2021" name="PeerJ">
        <title>Extensive microbial diversity within the chicken gut microbiome revealed by metagenomics and culture.</title>
        <authorList>
            <person name="Gilroy R."/>
            <person name="Ravi A."/>
            <person name="Getino M."/>
            <person name="Pursley I."/>
            <person name="Horton D.L."/>
            <person name="Alikhan N.F."/>
            <person name="Baker D."/>
            <person name="Gharbi K."/>
            <person name="Hall N."/>
            <person name="Watson M."/>
            <person name="Adriaenssens E.M."/>
            <person name="Foster-Nyarko E."/>
            <person name="Jarju S."/>
            <person name="Secka A."/>
            <person name="Antonio M."/>
            <person name="Oren A."/>
            <person name="Chaudhuri R.R."/>
            <person name="La Ragione R."/>
            <person name="Hildebrand F."/>
            <person name="Pallen M.J."/>
        </authorList>
    </citation>
    <scope>NUCLEOTIDE SEQUENCE</scope>
    <source>
        <strain evidence="16">ChiBcec16-1751</strain>
    </source>
</reference>
<feature type="modified residue" description="N6-(pyridoxal phosphate)lysine" evidence="15">
    <location>
        <position position="195"/>
    </location>
</feature>
<comment type="pathway">
    <text evidence="2">Amino-acid biosynthesis; L-isoleucine biosynthesis; L-isoleucine from 2-oxobutanoate: step 4/4.</text>
</comment>
<dbReference type="Proteomes" id="UP000886741">
    <property type="component" value="Unassembled WGS sequence"/>
</dbReference>
<comment type="catalytic activity">
    <reaction evidence="12">
        <text>L-valine + 2-oxoglutarate = 3-methyl-2-oxobutanoate + L-glutamate</text>
        <dbReference type="Rhea" id="RHEA:24813"/>
        <dbReference type="ChEBI" id="CHEBI:11851"/>
        <dbReference type="ChEBI" id="CHEBI:16810"/>
        <dbReference type="ChEBI" id="CHEBI:29985"/>
        <dbReference type="ChEBI" id="CHEBI:57762"/>
        <dbReference type="EC" id="2.6.1.42"/>
    </reaction>
</comment>
<dbReference type="PIRSF" id="PIRSF006468">
    <property type="entry name" value="BCAT1"/>
    <property type="match status" value="1"/>
</dbReference>
<comment type="cofactor">
    <cofactor evidence="1">
        <name>pyridoxal 5'-phosphate</name>
        <dbReference type="ChEBI" id="CHEBI:597326"/>
    </cofactor>
</comment>
<dbReference type="InterPro" id="IPR036038">
    <property type="entry name" value="Aminotransferase-like"/>
</dbReference>
<evidence type="ECO:0000256" key="6">
    <source>
        <dbReference type="ARBA" id="ARBA00013053"/>
    </source>
</evidence>
<evidence type="ECO:0000256" key="14">
    <source>
        <dbReference type="ARBA" id="ARBA00049229"/>
    </source>
</evidence>
<dbReference type="GO" id="GO:0008652">
    <property type="term" value="P:amino acid biosynthetic process"/>
    <property type="evidence" value="ECO:0007669"/>
    <property type="project" value="UniProtKB-KW"/>
</dbReference>
<dbReference type="Gene3D" id="3.30.470.10">
    <property type="match status" value="1"/>
</dbReference>
<keyword evidence="8" id="KW-0028">Amino-acid biosynthesis</keyword>
<dbReference type="PANTHER" id="PTHR11825">
    <property type="entry name" value="SUBGROUP IIII AMINOTRANSFERASE"/>
    <property type="match status" value="1"/>
</dbReference>
<dbReference type="PANTHER" id="PTHR11825:SF44">
    <property type="entry name" value="BRANCHED-CHAIN-AMINO-ACID AMINOTRANSFERASE"/>
    <property type="match status" value="1"/>
</dbReference>
<evidence type="ECO:0000256" key="7">
    <source>
        <dbReference type="ARBA" id="ARBA00022576"/>
    </source>
</evidence>
<dbReference type="InterPro" id="IPR033939">
    <property type="entry name" value="BCAT_family"/>
</dbReference>